<dbReference type="Proteomes" id="UP001060215">
    <property type="component" value="Chromosome 7"/>
</dbReference>
<evidence type="ECO:0000313" key="1">
    <source>
        <dbReference type="EMBL" id="KAI8006261.1"/>
    </source>
</evidence>
<keyword evidence="2" id="KW-1185">Reference proteome</keyword>
<dbReference type="EMBL" id="CM045764">
    <property type="protein sequence ID" value="KAI8006261.1"/>
    <property type="molecule type" value="Genomic_DNA"/>
</dbReference>
<comment type="caution">
    <text evidence="1">The sequence shown here is derived from an EMBL/GenBank/DDBJ whole genome shotgun (WGS) entry which is preliminary data.</text>
</comment>
<organism evidence="1 2">
    <name type="scientific">Camellia lanceoleosa</name>
    <dbReference type="NCBI Taxonomy" id="1840588"/>
    <lineage>
        <taxon>Eukaryota</taxon>
        <taxon>Viridiplantae</taxon>
        <taxon>Streptophyta</taxon>
        <taxon>Embryophyta</taxon>
        <taxon>Tracheophyta</taxon>
        <taxon>Spermatophyta</taxon>
        <taxon>Magnoliopsida</taxon>
        <taxon>eudicotyledons</taxon>
        <taxon>Gunneridae</taxon>
        <taxon>Pentapetalae</taxon>
        <taxon>asterids</taxon>
        <taxon>Ericales</taxon>
        <taxon>Theaceae</taxon>
        <taxon>Camellia</taxon>
    </lineage>
</organism>
<accession>A0ACC0H1J3</accession>
<gene>
    <name evidence="1" type="ORF">LOK49_LG07G01730</name>
</gene>
<name>A0ACC0H1J3_9ERIC</name>
<sequence length="145" mass="17182">MDALMEEEREVHPLWIELEQARMTPNLTVREHMLHKEQVFYKLRKKGFQPHIAILVHAIVNTLPTSWPIQEIHKKIKKDFPDMRALIVMLEEIENDLICVQALDEVEQRIGNENIKVGEQQQQQQQQNNSVEENEVKQQPKNEDN</sequence>
<reference evidence="1 2" key="1">
    <citation type="journal article" date="2022" name="Plant J.">
        <title>Chromosome-level genome of Camellia lanceoleosa provides a valuable resource for understanding genome evolution and self-incompatibility.</title>
        <authorList>
            <person name="Gong W."/>
            <person name="Xiao S."/>
            <person name="Wang L."/>
            <person name="Liao Z."/>
            <person name="Chang Y."/>
            <person name="Mo W."/>
            <person name="Hu G."/>
            <person name="Li W."/>
            <person name="Zhao G."/>
            <person name="Zhu H."/>
            <person name="Hu X."/>
            <person name="Ji K."/>
            <person name="Xiang X."/>
            <person name="Song Q."/>
            <person name="Yuan D."/>
            <person name="Jin S."/>
            <person name="Zhang L."/>
        </authorList>
    </citation>
    <scope>NUCLEOTIDE SEQUENCE [LARGE SCALE GENOMIC DNA]</scope>
    <source>
        <strain evidence="1">SQ_2022a</strain>
    </source>
</reference>
<evidence type="ECO:0000313" key="2">
    <source>
        <dbReference type="Proteomes" id="UP001060215"/>
    </source>
</evidence>
<protein>
    <submittedName>
        <fullName evidence="1">Uncharacterized protein</fullName>
    </submittedName>
</protein>
<proteinExistence type="predicted"/>